<dbReference type="Proteomes" id="UP000028042">
    <property type="component" value="Unassembled WGS sequence"/>
</dbReference>
<keyword evidence="1" id="KW-0812">Transmembrane</keyword>
<evidence type="ECO:0000256" key="1">
    <source>
        <dbReference type="SAM" id="Phobius"/>
    </source>
</evidence>
<dbReference type="Proteomes" id="UP000030905">
    <property type="component" value="Chromosome"/>
</dbReference>
<dbReference type="EMBL" id="JPGY02000001">
    <property type="protein sequence ID" value="KRU13267.1"/>
    <property type="molecule type" value="Genomic_DNA"/>
</dbReference>
<keyword evidence="1" id="KW-0472">Membrane</keyword>
<reference evidence="2 5" key="1">
    <citation type="journal article" date="2015" name="Genome Announc.">
        <title>Complete Genome Sequence of the Nitrogen-Fixing and Solvent-Producing Clostridium pasteurianum DSM 525.</title>
        <authorList>
            <person name="Poehlein A."/>
            <person name="Grosse-Honebrink A."/>
            <person name="Zhang Y."/>
            <person name="Minton N.P."/>
            <person name="Daniel R."/>
        </authorList>
    </citation>
    <scope>NUCLEOTIDE SEQUENCE [LARGE SCALE GENOMIC DNA]</scope>
    <source>
        <strain evidence="2">DSM 525</strain>
        <strain evidence="5">DSM 525 / ATCC 6013</strain>
    </source>
</reference>
<keyword evidence="5" id="KW-1185">Reference proteome</keyword>
<evidence type="ECO:0000313" key="4">
    <source>
        <dbReference type="Proteomes" id="UP000028042"/>
    </source>
</evidence>
<reference evidence="3 4" key="3">
    <citation type="journal article" name="Genome Announc.">
        <title>Improved Draft Genome Sequence of Clostridium pasteurianum Strain ATCC 6013 (DSM 525) Using a Hybrid Next-Generation Sequencing Approach.</title>
        <authorList>
            <person name="Pyne M.E."/>
            <person name="Utturkar S."/>
            <person name="Brown S.D."/>
            <person name="Moo-Young M."/>
            <person name="Chung D.A."/>
            <person name="Chou C.P."/>
        </authorList>
    </citation>
    <scope>NUCLEOTIDE SEQUENCE [LARGE SCALE GENOMIC DNA]</scope>
    <source>
        <strain evidence="3 4">ATCC 6013</strain>
    </source>
</reference>
<dbReference type="PATRIC" id="fig|1262449.7.peg.632"/>
<dbReference type="AlphaFoldDB" id="A0A0H3J082"/>
<evidence type="ECO:0000313" key="5">
    <source>
        <dbReference type="Proteomes" id="UP000030905"/>
    </source>
</evidence>
<name>A0A0H3J082_CLOPA</name>
<dbReference type="KEGG" id="cpae:CPAST_c06340"/>
<keyword evidence="1" id="KW-1133">Transmembrane helix</keyword>
<proteinExistence type="predicted"/>
<dbReference type="KEGG" id="cpat:CLPA_c06340"/>
<dbReference type="EMBL" id="CP009268">
    <property type="protein sequence ID" value="AJA50722.1"/>
    <property type="molecule type" value="Genomic_DNA"/>
</dbReference>
<reference evidence="3" key="2">
    <citation type="submission" date="2015-10" db="EMBL/GenBank/DDBJ databases">
        <title>Improved Draft Genome Sequence of Clostridium pasteurianum Strain ATCC 6013 (DSM 525) Using a Hybrid Next-Generation Sequencing Approach.</title>
        <authorList>
            <person name="Pyne M.E."/>
            <person name="Utturkar S.M."/>
            <person name="Brown S.D."/>
            <person name="Moo-Young M."/>
            <person name="Chung D.A."/>
            <person name="Chou P.C."/>
        </authorList>
    </citation>
    <scope>NUCLEOTIDE SEQUENCE</scope>
    <source>
        <strain evidence="3">ATCC 6013</strain>
    </source>
</reference>
<feature type="transmembrane region" description="Helical" evidence="1">
    <location>
        <begin position="7"/>
        <end position="28"/>
    </location>
</feature>
<protein>
    <submittedName>
        <fullName evidence="2">Uncharacterized protein</fullName>
    </submittedName>
</protein>
<gene>
    <name evidence="2" type="ORF">CLPA_c06340</name>
    <name evidence="3" type="ORF">CP6013_02515</name>
</gene>
<evidence type="ECO:0000313" key="3">
    <source>
        <dbReference type="EMBL" id="KRU13267.1"/>
    </source>
</evidence>
<sequence length="33" mass="3738">MAILFRLFIGSFVSIIYMLIFALCKAAGKDRDL</sequence>
<accession>A0A0H3J082</accession>
<evidence type="ECO:0000313" key="2">
    <source>
        <dbReference type="EMBL" id="AJA50722.1"/>
    </source>
</evidence>
<organism evidence="2 5">
    <name type="scientific">Clostridium pasteurianum DSM 525 = ATCC 6013</name>
    <dbReference type="NCBI Taxonomy" id="1262449"/>
    <lineage>
        <taxon>Bacteria</taxon>
        <taxon>Bacillati</taxon>
        <taxon>Bacillota</taxon>
        <taxon>Clostridia</taxon>
        <taxon>Eubacteriales</taxon>
        <taxon>Clostridiaceae</taxon>
        <taxon>Clostridium</taxon>
    </lineage>
</organism>